<organism evidence="3 4">
    <name type="scientific">Meleagris gallopavo</name>
    <name type="common">Wild turkey</name>
    <dbReference type="NCBI Taxonomy" id="9103"/>
    <lineage>
        <taxon>Eukaryota</taxon>
        <taxon>Metazoa</taxon>
        <taxon>Chordata</taxon>
        <taxon>Craniata</taxon>
        <taxon>Vertebrata</taxon>
        <taxon>Euteleostomi</taxon>
        <taxon>Archelosauria</taxon>
        <taxon>Archosauria</taxon>
        <taxon>Dinosauria</taxon>
        <taxon>Saurischia</taxon>
        <taxon>Theropoda</taxon>
        <taxon>Coelurosauria</taxon>
        <taxon>Aves</taxon>
        <taxon>Neognathae</taxon>
        <taxon>Galloanserae</taxon>
        <taxon>Galliformes</taxon>
        <taxon>Phasianidae</taxon>
        <taxon>Meleagridinae</taxon>
        <taxon>Meleagris</taxon>
    </lineage>
</organism>
<dbReference type="Ensembl" id="ENSMGAT00000015978.3">
    <property type="protein sequence ID" value="ENSMGAP00000015031.3"/>
    <property type="gene ID" value="ENSMGAG00000005531.2"/>
</dbReference>
<feature type="domain" description="Beta-defensin-like" evidence="2">
    <location>
        <begin position="22"/>
        <end position="55"/>
    </location>
</feature>
<reference evidence="3" key="2">
    <citation type="submission" date="2025-08" db="UniProtKB">
        <authorList>
            <consortium name="Ensembl"/>
        </authorList>
    </citation>
    <scope>IDENTIFICATION</scope>
</reference>
<dbReference type="InterPro" id="IPR001855">
    <property type="entry name" value="Defensin_beta-like"/>
</dbReference>
<dbReference type="GO" id="GO:0006952">
    <property type="term" value="P:defense response"/>
    <property type="evidence" value="ECO:0007669"/>
    <property type="project" value="InterPro"/>
</dbReference>
<feature type="chain" id="PRO_5032363305" description="Beta-defensin-like domain-containing protein" evidence="1">
    <location>
        <begin position="20"/>
        <end position="60"/>
    </location>
</feature>
<reference evidence="3" key="3">
    <citation type="submission" date="2025-09" db="UniProtKB">
        <authorList>
            <consortium name="Ensembl"/>
        </authorList>
    </citation>
    <scope>IDENTIFICATION</scope>
</reference>
<sequence length="60" mass="6688">MRILYLLFSLLFLALQVSPDTPIACRFRRGFCKYGGCRPPYYQAGSCGGLRSSCCGSLWS</sequence>
<proteinExistence type="predicted"/>
<evidence type="ECO:0000313" key="4">
    <source>
        <dbReference type="Proteomes" id="UP000001645"/>
    </source>
</evidence>
<evidence type="ECO:0000313" key="3">
    <source>
        <dbReference type="Ensembl" id="ENSMGAP00000015031.3"/>
    </source>
</evidence>
<protein>
    <recommendedName>
        <fullName evidence="2">Beta-defensin-like domain-containing protein</fullName>
    </recommendedName>
</protein>
<dbReference type="Pfam" id="PF00711">
    <property type="entry name" value="Defensin_beta"/>
    <property type="match status" value="1"/>
</dbReference>
<keyword evidence="1" id="KW-0732">Signal</keyword>
<dbReference type="SUPFAM" id="SSF57392">
    <property type="entry name" value="Defensin-like"/>
    <property type="match status" value="1"/>
</dbReference>
<dbReference type="Proteomes" id="UP000001645">
    <property type="component" value="Chromosome 2"/>
</dbReference>
<accession>G1NN32</accession>
<keyword evidence="4" id="KW-1185">Reference proteome</keyword>
<feature type="signal peptide" evidence="1">
    <location>
        <begin position="1"/>
        <end position="19"/>
    </location>
</feature>
<reference evidence="3 4" key="1">
    <citation type="journal article" date="2010" name="PLoS Biol.">
        <title>Multi-platform next-generation sequencing of the domestic turkey (Meleagris gallopavo): genome assembly and analysis.</title>
        <authorList>
            <person name="Dalloul R.A."/>
            <person name="Long J.A."/>
            <person name="Zimin A.V."/>
            <person name="Aslam L."/>
            <person name="Beal K."/>
            <person name="Blomberg L.A."/>
            <person name="Bouffard P."/>
            <person name="Burt D.W."/>
            <person name="Crasta O."/>
            <person name="Crooijmans R.P."/>
            <person name="Cooper K."/>
            <person name="Coulombe R.A."/>
            <person name="De S."/>
            <person name="Delany M.E."/>
            <person name="Dodgson J.B."/>
            <person name="Dong J.J."/>
            <person name="Evans C."/>
            <person name="Frederickson K.M."/>
            <person name="Flicek P."/>
            <person name="Florea L."/>
            <person name="Folkerts O."/>
            <person name="Groenen M.A."/>
            <person name="Harkins T.T."/>
            <person name="Herrero J."/>
            <person name="Hoffmann S."/>
            <person name="Megens H.J."/>
            <person name="Jiang A."/>
            <person name="de Jong P."/>
            <person name="Kaiser P."/>
            <person name="Kim H."/>
            <person name="Kim K.W."/>
            <person name="Kim S."/>
            <person name="Langenberger D."/>
            <person name="Lee M.K."/>
            <person name="Lee T."/>
            <person name="Mane S."/>
            <person name="Marcais G."/>
            <person name="Marz M."/>
            <person name="McElroy A.P."/>
            <person name="Modise T."/>
            <person name="Nefedov M."/>
            <person name="Notredame C."/>
            <person name="Paton I.R."/>
            <person name="Payne W.S."/>
            <person name="Pertea G."/>
            <person name="Prickett D."/>
            <person name="Puiu D."/>
            <person name="Qioa D."/>
            <person name="Raineri E."/>
            <person name="Ruffier M."/>
            <person name="Salzberg S.L."/>
            <person name="Schatz M.C."/>
            <person name="Scheuring C."/>
            <person name="Schmidt C.J."/>
            <person name="Schroeder S."/>
            <person name="Searle S.M."/>
            <person name="Smith E.J."/>
            <person name="Smith J."/>
            <person name="Sonstegard T.S."/>
            <person name="Stadler P.F."/>
            <person name="Tafer H."/>
            <person name="Tu Z.J."/>
            <person name="Van Tassell C.P."/>
            <person name="Vilella A.J."/>
            <person name="Williams K.P."/>
            <person name="Yorke J.A."/>
            <person name="Zhang L."/>
            <person name="Zhang H.B."/>
            <person name="Zhang X."/>
            <person name="Zhang Y."/>
            <person name="Reed K.M."/>
        </authorList>
    </citation>
    <scope>NUCLEOTIDE SEQUENCE [LARGE SCALE GENOMIC DNA]</scope>
</reference>
<evidence type="ECO:0000256" key="1">
    <source>
        <dbReference type="SAM" id="SignalP"/>
    </source>
</evidence>
<dbReference type="AlphaFoldDB" id="G1NN32"/>
<dbReference type="GeneTree" id="ENSGT00530000068084"/>
<gene>
    <name evidence="3" type="primary">THP2</name>
</gene>
<evidence type="ECO:0000259" key="2">
    <source>
        <dbReference type="Pfam" id="PF00711"/>
    </source>
</evidence>
<dbReference type="HOGENOM" id="CLU_3379508_0_0_1"/>
<dbReference type="Bgee" id="ENSMGAG00000005531">
    <property type="expression patterns" value="Expressed in spleen and 5 other cell types or tissues"/>
</dbReference>
<dbReference type="GO" id="GO:0005576">
    <property type="term" value="C:extracellular region"/>
    <property type="evidence" value="ECO:0007669"/>
    <property type="project" value="InterPro"/>
</dbReference>
<name>G1NN32_MELGA</name>